<evidence type="ECO:0000256" key="7">
    <source>
        <dbReference type="SAM" id="Phobius"/>
    </source>
</evidence>
<feature type="transmembrane region" description="Helical" evidence="7">
    <location>
        <begin position="372"/>
        <end position="396"/>
    </location>
</feature>
<dbReference type="InterPro" id="IPR005829">
    <property type="entry name" value="Sugar_transporter_CS"/>
</dbReference>
<evidence type="ECO:0000313" key="10">
    <source>
        <dbReference type="Proteomes" id="UP001500457"/>
    </source>
</evidence>
<dbReference type="Pfam" id="PF07690">
    <property type="entry name" value="MFS_1"/>
    <property type="match status" value="1"/>
</dbReference>
<comment type="caution">
    <text evidence="9">The sequence shown here is derived from an EMBL/GenBank/DDBJ whole genome shotgun (WGS) entry which is preliminary data.</text>
</comment>
<sequence length="442" mass="45432">MSDRTPAPTPTAADARRVAVGAFVGTAFEWYDFFLYGTAASLVFNRLFFATDDAVVATLAAFASFAVGFVARPLGGIVFGHLGDRIGRRACLLITVVMIGAVTGLIGVLPGFADIGVAAPVLLTLLRLLQGVAVGGEWGGAITLAVEHAPPEKRGRYAAMPQIGSPVGTLLSSGAFLLVALLPPEDFDAWGWRIPFLVAFPLLGVALWLRRRVEESPLFDRLLAEDARASAPVTQVVTGAWPALLVGAGSALLGVGGFYLATTFVISYATGDLDLPRPLALGATLVAAVVEIGVLVLGGRLAERFGAARVTVAGGIASALVALPMFWLLDTRNGVAVVLGVTLGVAMLSIPYAVSGDLLARLFPARLRYSGIALAANLAGIVSGFVPLVATAVLAAAGGGSWAPGLLLVGIALVTVVSGLLAPRLYVPEAEMTTEGVARSRA</sequence>
<proteinExistence type="predicted"/>
<feature type="transmembrane region" description="Helical" evidence="7">
    <location>
        <begin position="243"/>
        <end position="267"/>
    </location>
</feature>
<evidence type="ECO:0000256" key="4">
    <source>
        <dbReference type="ARBA" id="ARBA00022692"/>
    </source>
</evidence>
<keyword evidence="5 7" id="KW-1133">Transmembrane helix</keyword>
<keyword evidence="6 7" id="KW-0472">Membrane</keyword>
<protein>
    <submittedName>
        <fullName evidence="9">MFS transporter</fullName>
    </submittedName>
</protein>
<dbReference type="PROSITE" id="PS50850">
    <property type="entry name" value="MFS"/>
    <property type="match status" value="1"/>
</dbReference>
<feature type="transmembrane region" description="Helical" evidence="7">
    <location>
        <begin position="125"/>
        <end position="146"/>
    </location>
</feature>
<evidence type="ECO:0000256" key="2">
    <source>
        <dbReference type="ARBA" id="ARBA00022448"/>
    </source>
</evidence>
<evidence type="ECO:0000259" key="8">
    <source>
        <dbReference type="PROSITE" id="PS50850"/>
    </source>
</evidence>
<dbReference type="PANTHER" id="PTHR43045">
    <property type="entry name" value="SHIKIMATE TRANSPORTER"/>
    <property type="match status" value="1"/>
</dbReference>
<feature type="transmembrane region" description="Helical" evidence="7">
    <location>
        <begin position="167"/>
        <end position="184"/>
    </location>
</feature>
<feature type="transmembrane region" description="Helical" evidence="7">
    <location>
        <begin position="190"/>
        <end position="209"/>
    </location>
</feature>
<accession>A0ABP9E1Q9</accession>
<dbReference type="Gene3D" id="1.20.1250.20">
    <property type="entry name" value="MFS general substrate transporter like domains"/>
    <property type="match status" value="2"/>
</dbReference>
<dbReference type="InterPro" id="IPR011701">
    <property type="entry name" value="MFS"/>
</dbReference>
<evidence type="ECO:0000256" key="1">
    <source>
        <dbReference type="ARBA" id="ARBA00004651"/>
    </source>
</evidence>
<feature type="transmembrane region" description="Helical" evidence="7">
    <location>
        <begin position="91"/>
        <end position="113"/>
    </location>
</feature>
<evidence type="ECO:0000256" key="6">
    <source>
        <dbReference type="ARBA" id="ARBA00023136"/>
    </source>
</evidence>
<keyword evidence="3" id="KW-1003">Cell membrane</keyword>
<reference evidence="10" key="1">
    <citation type="journal article" date="2019" name="Int. J. Syst. Evol. Microbiol.">
        <title>The Global Catalogue of Microorganisms (GCM) 10K type strain sequencing project: providing services to taxonomists for standard genome sequencing and annotation.</title>
        <authorList>
            <consortium name="The Broad Institute Genomics Platform"/>
            <consortium name="The Broad Institute Genome Sequencing Center for Infectious Disease"/>
            <person name="Wu L."/>
            <person name="Ma J."/>
        </authorList>
    </citation>
    <scope>NUCLEOTIDE SEQUENCE [LARGE SCALE GENOMIC DNA]</scope>
    <source>
        <strain evidence="10">JCM 17983</strain>
    </source>
</reference>
<feature type="transmembrane region" description="Helical" evidence="7">
    <location>
        <begin position="310"/>
        <end position="329"/>
    </location>
</feature>
<dbReference type="PROSITE" id="PS00217">
    <property type="entry name" value="SUGAR_TRANSPORT_2"/>
    <property type="match status" value="1"/>
</dbReference>
<feature type="transmembrane region" description="Helical" evidence="7">
    <location>
        <begin position="279"/>
        <end position="298"/>
    </location>
</feature>
<comment type="subcellular location">
    <subcellularLocation>
        <location evidence="1">Cell membrane</location>
        <topology evidence="1">Multi-pass membrane protein</topology>
    </subcellularLocation>
</comment>
<dbReference type="EMBL" id="BAABHQ010000002">
    <property type="protein sequence ID" value="GAA4865682.1"/>
    <property type="molecule type" value="Genomic_DNA"/>
</dbReference>
<feature type="transmembrane region" description="Helical" evidence="7">
    <location>
        <begin position="402"/>
        <end position="422"/>
    </location>
</feature>
<dbReference type="Proteomes" id="UP001500457">
    <property type="component" value="Unassembled WGS sequence"/>
</dbReference>
<evidence type="ECO:0000256" key="3">
    <source>
        <dbReference type="ARBA" id="ARBA00022475"/>
    </source>
</evidence>
<dbReference type="CDD" id="cd17369">
    <property type="entry name" value="MFS_ShiA_like"/>
    <property type="match status" value="1"/>
</dbReference>
<dbReference type="RefSeq" id="WP_274229829.1">
    <property type="nucleotide sequence ID" value="NZ_BAABHQ010000002.1"/>
</dbReference>
<dbReference type="InterPro" id="IPR020846">
    <property type="entry name" value="MFS_dom"/>
</dbReference>
<gene>
    <name evidence="9" type="ORF">GCM10023203_12250</name>
</gene>
<feature type="transmembrane region" description="Helical" evidence="7">
    <location>
        <begin position="54"/>
        <end position="79"/>
    </location>
</feature>
<evidence type="ECO:0000313" key="9">
    <source>
        <dbReference type="EMBL" id="GAA4865682.1"/>
    </source>
</evidence>
<keyword evidence="2" id="KW-0813">Transport</keyword>
<organism evidence="9 10">
    <name type="scientific">Actinomycetospora straminea</name>
    <dbReference type="NCBI Taxonomy" id="663607"/>
    <lineage>
        <taxon>Bacteria</taxon>
        <taxon>Bacillati</taxon>
        <taxon>Actinomycetota</taxon>
        <taxon>Actinomycetes</taxon>
        <taxon>Pseudonocardiales</taxon>
        <taxon>Pseudonocardiaceae</taxon>
        <taxon>Actinomycetospora</taxon>
    </lineage>
</organism>
<feature type="domain" description="Major facilitator superfamily (MFS) profile" evidence="8">
    <location>
        <begin position="18"/>
        <end position="431"/>
    </location>
</feature>
<name>A0ABP9E1Q9_9PSEU</name>
<evidence type="ECO:0000256" key="5">
    <source>
        <dbReference type="ARBA" id="ARBA00022989"/>
    </source>
</evidence>
<keyword evidence="10" id="KW-1185">Reference proteome</keyword>
<keyword evidence="4 7" id="KW-0812">Transmembrane</keyword>
<dbReference type="SUPFAM" id="SSF103473">
    <property type="entry name" value="MFS general substrate transporter"/>
    <property type="match status" value="1"/>
</dbReference>
<dbReference type="PANTHER" id="PTHR43045:SF1">
    <property type="entry name" value="SHIKIMATE TRANSPORTER"/>
    <property type="match status" value="1"/>
</dbReference>
<feature type="transmembrane region" description="Helical" evidence="7">
    <location>
        <begin position="335"/>
        <end position="360"/>
    </location>
</feature>
<dbReference type="InterPro" id="IPR036259">
    <property type="entry name" value="MFS_trans_sf"/>
</dbReference>